<organism evidence="1 2">
    <name type="scientific">Secundilactobacillus pentosiphilus</name>
    <dbReference type="NCBI Taxonomy" id="1714682"/>
    <lineage>
        <taxon>Bacteria</taxon>
        <taxon>Bacillati</taxon>
        <taxon>Bacillota</taxon>
        <taxon>Bacilli</taxon>
        <taxon>Lactobacillales</taxon>
        <taxon>Lactobacillaceae</taxon>
        <taxon>Secundilactobacillus</taxon>
    </lineage>
</organism>
<gene>
    <name evidence="1" type="ORF">IWT140_01737</name>
</gene>
<dbReference type="AlphaFoldDB" id="A0A1Z5IQU4"/>
<protein>
    <submittedName>
        <fullName evidence="1">Uncharacterized protein</fullName>
    </submittedName>
</protein>
<evidence type="ECO:0000313" key="1">
    <source>
        <dbReference type="EMBL" id="GAX04100.1"/>
    </source>
</evidence>
<keyword evidence="2" id="KW-1185">Reference proteome</keyword>
<dbReference type="EMBL" id="BCMH01000012">
    <property type="protein sequence ID" value="GAX04100.1"/>
    <property type="molecule type" value="Genomic_DNA"/>
</dbReference>
<dbReference type="RefSeq" id="WP_089089057.1">
    <property type="nucleotide sequence ID" value="NZ_BCMH01000012.1"/>
</dbReference>
<reference evidence="1 2" key="1">
    <citation type="submission" date="2015-11" db="EMBL/GenBank/DDBJ databases">
        <title>Draft genome sequences of new species of the genus Lactobacillus isolated from orchardgrass silage.</title>
        <authorList>
            <person name="Tohno M."/>
            <person name="Tanizawa Y."/>
            <person name="Arita M."/>
        </authorList>
    </citation>
    <scope>NUCLEOTIDE SEQUENCE [LARGE SCALE GENOMIC DNA]</scope>
    <source>
        <strain evidence="1 2">IWT140</strain>
    </source>
</reference>
<evidence type="ECO:0000313" key="2">
    <source>
        <dbReference type="Proteomes" id="UP000198430"/>
    </source>
</evidence>
<name>A0A1Z5IQU4_9LACO</name>
<dbReference type="Proteomes" id="UP000198430">
    <property type="component" value="Unassembled WGS sequence"/>
</dbReference>
<comment type="caution">
    <text evidence="1">The sequence shown here is derived from an EMBL/GenBank/DDBJ whole genome shotgun (WGS) entry which is preliminary data.</text>
</comment>
<accession>A0A1Z5IQU4</accession>
<sequence>MNIKQFKEAAKNLGFSVSDFPGLDANVYKDYKEAAQSCLVLQVSNEKFGKINTYFDEFNRLPQNTTELYKLAVDYSMTPLKDRNDEPKFFVRLAPEDDEAPTCWLSKFGGGHWTHEVGKDSWFTPESYYDFVEKYPKWKPFLKKYDPDNKDVFVPLEA</sequence>
<proteinExistence type="predicted"/>